<organism evidence="2 3">
    <name type="scientific">Candidatus Sulfobium mesophilum</name>
    <dbReference type="NCBI Taxonomy" id="2016548"/>
    <lineage>
        <taxon>Bacteria</taxon>
        <taxon>Pseudomonadati</taxon>
        <taxon>Nitrospirota</taxon>
        <taxon>Nitrospiria</taxon>
        <taxon>Nitrospirales</taxon>
        <taxon>Nitrospiraceae</taxon>
        <taxon>Candidatus Sulfobium</taxon>
    </lineage>
</organism>
<dbReference type="PANTHER" id="PTHR39418:SF1">
    <property type="entry name" value="DEHYDROGENASE"/>
    <property type="match status" value="1"/>
</dbReference>
<dbReference type="InterPro" id="IPR053194">
    <property type="entry name" value="tRNA_methyltr_O"/>
</dbReference>
<protein>
    <submittedName>
        <fullName evidence="2">Formylmethanofuran dehydrogenase subunit E</fullName>
    </submittedName>
</protein>
<dbReference type="Pfam" id="PF02663">
    <property type="entry name" value="FmdE"/>
    <property type="match status" value="1"/>
</dbReference>
<dbReference type="InterPro" id="IPR003814">
    <property type="entry name" value="FmdEsu_dom"/>
</dbReference>
<evidence type="ECO:0000313" key="3">
    <source>
        <dbReference type="Proteomes" id="UP000245125"/>
    </source>
</evidence>
<keyword evidence="3" id="KW-1185">Reference proteome</keyword>
<proteinExistence type="predicted"/>
<dbReference type="SUPFAM" id="SSF143555">
    <property type="entry name" value="FwdE-like"/>
    <property type="match status" value="1"/>
</dbReference>
<dbReference type="Gene3D" id="3.30.1330.130">
    <property type="match status" value="1"/>
</dbReference>
<evidence type="ECO:0000313" key="2">
    <source>
        <dbReference type="EMBL" id="SPP99806.1"/>
    </source>
</evidence>
<dbReference type="PANTHER" id="PTHR39418">
    <property type="entry name" value="DEHYDROGENASE-RELATED"/>
    <property type="match status" value="1"/>
</dbReference>
<dbReference type="EMBL" id="OUUY01000024">
    <property type="protein sequence ID" value="SPP99806.1"/>
    <property type="molecule type" value="Genomic_DNA"/>
</dbReference>
<reference evidence="3" key="1">
    <citation type="submission" date="2018-03" db="EMBL/GenBank/DDBJ databases">
        <authorList>
            <person name="Zecchin S."/>
        </authorList>
    </citation>
    <scope>NUCLEOTIDE SEQUENCE [LARGE SCALE GENOMIC DNA]</scope>
</reference>
<gene>
    <name evidence="2" type="ORF">NBG4_120013</name>
</gene>
<evidence type="ECO:0000259" key="1">
    <source>
        <dbReference type="Pfam" id="PF02663"/>
    </source>
</evidence>
<feature type="domain" description="Formylmethanofuran dehydrogenase subunit E" evidence="1">
    <location>
        <begin position="22"/>
        <end position="132"/>
    </location>
</feature>
<accession>A0A2U3QEG9</accession>
<dbReference type="AlphaFoldDB" id="A0A2U3QEG9"/>
<dbReference type="Proteomes" id="UP000245125">
    <property type="component" value="Unassembled WGS sequence"/>
</dbReference>
<sequence>MTVKDTNQIDYFQRLLEESVRMHGHLCPGQVLGVKMSMLGLSEVGIADPKGQDRKSIMVFVEMARCLTDAIQSVTGCSLGRRTMKLMDYGKMAATYMNLKTGKAIRIVAKEESRQKADELFPDIKHKYSAQLEAYKILPDRELFDVMEVIVKLNPEDMPGRSMRRIRCDDCGEYVQDLREIYKEGRVLCRACSDSRYYEYPERDIF</sequence>
<name>A0A2U3QEG9_9BACT</name>